<dbReference type="CDD" id="cd07067">
    <property type="entry name" value="HP_PGM_like"/>
    <property type="match status" value="1"/>
</dbReference>
<dbReference type="Gene3D" id="3.40.50.1240">
    <property type="entry name" value="Phosphoglycerate mutase-like"/>
    <property type="match status" value="1"/>
</dbReference>
<keyword evidence="2" id="KW-1185">Reference proteome</keyword>
<dbReference type="InterPro" id="IPR029033">
    <property type="entry name" value="His_PPase_superfam"/>
</dbReference>
<evidence type="ECO:0000313" key="2">
    <source>
        <dbReference type="Proteomes" id="UP000198528"/>
    </source>
</evidence>
<dbReference type="EMBL" id="FMZL01000001">
    <property type="protein sequence ID" value="SDB96612.1"/>
    <property type="molecule type" value="Genomic_DNA"/>
</dbReference>
<dbReference type="STRING" id="604330.SAMN04489857_0561"/>
<dbReference type="AlphaFoldDB" id="A0A1G6HQU8"/>
<proteinExistence type="predicted"/>
<dbReference type="RefSeq" id="WP_176763028.1">
    <property type="nucleotide sequence ID" value="NZ_FMZL01000001.1"/>
</dbReference>
<evidence type="ECO:0000313" key="1">
    <source>
        <dbReference type="EMBL" id="SDB96612.1"/>
    </source>
</evidence>
<accession>A0A1G6HQU8</accession>
<dbReference type="Pfam" id="PF00300">
    <property type="entry name" value="His_Phos_1"/>
    <property type="match status" value="1"/>
</dbReference>
<name>A0A1G6HQU8_9ACTN</name>
<dbReference type="InterPro" id="IPR013078">
    <property type="entry name" value="His_Pase_superF_clade-1"/>
</dbReference>
<dbReference type="SUPFAM" id="SSF53254">
    <property type="entry name" value="Phosphoglycerate mutase-like"/>
    <property type="match status" value="1"/>
</dbReference>
<sequence>MVDLLVLVRHGKAEPKGPEGDLARELTPDGVAALEEAYPRIFATLEPVGELELWSSPAARAERTAEVAADALGVDPMDIVVHESLYEQDEDGFVSELSCVDGGTVVAVGHVPFMRNMVERLCGEDAPFGKGTVAAIDFPTGRLAAGQARLLWLREA</sequence>
<dbReference type="Proteomes" id="UP000198528">
    <property type="component" value="Unassembled WGS sequence"/>
</dbReference>
<protein>
    <submittedName>
        <fullName evidence="1">Phosphohistidine phosphatase</fullName>
    </submittedName>
</protein>
<gene>
    <name evidence="1" type="ORF">SAMN04487824_10182</name>
</gene>
<reference evidence="2" key="1">
    <citation type="submission" date="2016-10" db="EMBL/GenBank/DDBJ databases">
        <authorList>
            <person name="Varghese N."/>
            <person name="Submissions S."/>
        </authorList>
    </citation>
    <scope>NUCLEOTIDE SEQUENCE [LARGE SCALE GENOMIC DNA]</scope>
    <source>
        <strain evidence="2">DSM 22619</strain>
    </source>
</reference>
<organism evidence="1 2">
    <name type="scientific">Parafannyhessea umbonata</name>
    <dbReference type="NCBI Taxonomy" id="604330"/>
    <lineage>
        <taxon>Bacteria</taxon>
        <taxon>Bacillati</taxon>
        <taxon>Actinomycetota</taxon>
        <taxon>Coriobacteriia</taxon>
        <taxon>Coriobacteriales</taxon>
        <taxon>Atopobiaceae</taxon>
        <taxon>Parafannyhessea</taxon>
    </lineage>
</organism>